<evidence type="ECO:0000313" key="2">
    <source>
        <dbReference type="EMBL" id="RLL97647.1"/>
    </source>
</evidence>
<dbReference type="CDD" id="cd02440">
    <property type="entry name" value="AdoMet_MTases"/>
    <property type="match status" value="1"/>
</dbReference>
<dbReference type="InterPro" id="IPR041698">
    <property type="entry name" value="Methyltransf_25"/>
</dbReference>
<name>A0A229X9M7_9EURO</name>
<dbReference type="Gene3D" id="3.40.50.150">
    <property type="entry name" value="Vaccinia Virus protein VP39"/>
    <property type="match status" value="1"/>
</dbReference>
<dbReference type="PANTHER" id="PTHR43591">
    <property type="entry name" value="METHYLTRANSFERASE"/>
    <property type="match status" value="1"/>
</dbReference>
<dbReference type="Pfam" id="PF13649">
    <property type="entry name" value="Methyltransf_25"/>
    <property type="match status" value="1"/>
</dbReference>
<accession>A0A229X9M7</accession>
<reference evidence="2 3" key="1">
    <citation type="submission" date="2018-08" db="EMBL/GenBank/DDBJ databases">
        <title>Draft genome sequences of two Aspergillus turcosus clinical strains isolated from bronchoalveolar lavage fluid: one azole-susceptible and the other azole-resistant.</title>
        <authorList>
            <person name="Parent-Michaud M."/>
            <person name="Dufresne P.J."/>
            <person name="Fournier E."/>
            <person name="Martineau C."/>
            <person name="Moreira S."/>
            <person name="Perkins V."/>
            <person name="De Repentigny L."/>
            <person name="Dufresne S.F."/>
        </authorList>
    </citation>
    <scope>NUCLEOTIDE SEQUENCE [LARGE SCALE GENOMIC DNA]</scope>
    <source>
        <strain evidence="2">HMR AF 1038</strain>
    </source>
</reference>
<feature type="domain" description="Methyltransferase" evidence="1">
    <location>
        <begin position="54"/>
        <end position="148"/>
    </location>
</feature>
<dbReference type="OrthoDB" id="540004at2759"/>
<keyword evidence="3" id="KW-1185">Reference proteome</keyword>
<gene>
    <name evidence="2" type="ORF">CFD26_101261</name>
</gene>
<proteinExistence type="predicted"/>
<dbReference type="PANTHER" id="PTHR43591:SF110">
    <property type="entry name" value="RHODANESE DOMAIN-CONTAINING PROTEIN"/>
    <property type="match status" value="1"/>
</dbReference>
<sequence>MASSSPVLKENIRKAYDNIALKYSEWTKPTYPTRLEYLHKLLAYLPPSPVEKAVLELGCGSGQPCTALLASNPNLKVTANDISSVQLELAAQHLPSTNVALVEGDMMGLAFNEHSFDAVIAMYSIIHLPREEQVTLLTRIYKWLKPGGLFLGNFSADPEDKGSFDKHWLDGTDGAMFWSGWGEERTCEILSSIGLELILREVVVDTEEENGEGKDVPFLWVLGKKGDN</sequence>
<evidence type="ECO:0000259" key="1">
    <source>
        <dbReference type="Pfam" id="PF13649"/>
    </source>
</evidence>
<dbReference type="SUPFAM" id="SSF53335">
    <property type="entry name" value="S-adenosyl-L-methionine-dependent methyltransferases"/>
    <property type="match status" value="1"/>
</dbReference>
<dbReference type="STRING" id="1245748.A0A229X9M7"/>
<protein>
    <recommendedName>
        <fullName evidence="1">Methyltransferase domain-containing protein</fullName>
    </recommendedName>
</protein>
<dbReference type="EMBL" id="NIDN02000071">
    <property type="protein sequence ID" value="RLL97647.1"/>
    <property type="molecule type" value="Genomic_DNA"/>
</dbReference>
<dbReference type="AlphaFoldDB" id="A0A229X9M7"/>
<dbReference type="InterPro" id="IPR029063">
    <property type="entry name" value="SAM-dependent_MTases_sf"/>
</dbReference>
<evidence type="ECO:0000313" key="3">
    <source>
        <dbReference type="Proteomes" id="UP000215289"/>
    </source>
</evidence>
<organism evidence="2 3">
    <name type="scientific">Aspergillus turcosus</name>
    <dbReference type="NCBI Taxonomy" id="1245748"/>
    <lineage>
        <taxon>Eukaryota</taxon>
        <taxon>Fungi</taxon>
        <taxon>Dikarya</taxon>
        <taxon>Ascomycota</taxon>
        <taxon>Pezizomycotina</taxon>
        <taxon>Eurotiomycetes</taxon>
        <taxon>Eurotiomycetidae</taxon>
        <taxon>Eurotiales</taxon>
        <taxon>Aspergillaceae</taxon>
        <taxon>Aspergillus</taxon>
        <taxon>Aspergillus subgen. Fumigati</taxon>
    </lineage>
</organism>
<dbReference type="Proteomes" id="UP000215289">
    <property type="component" value="Unassembled WGS sequence"/>
</dbReference>
<comment type="caution">
    <text evidence="2">The sequence shown here is derived from an EMBL/GenBank/DDBJ whole genome shotgun (WGS) entry which is preliminary data.</text>
</comment>